<proteinExistence type="predicted"/>
<dbReference type="InterPro" id="IPR014883">
    <property type="entry name" value="VRR_NUC"/>
</dbReference>
<protein>
    <submittedName>
        <fullName evidence="5">VRR-NUC domain containing protein</fullName>
    </submittedName>
</protein>
<evidence type="ECO:0000259" key="4">
    <source>
        <dbReference type="SMART" id="SM00990"/>
    </source>
</evidence>
<dbReference type="Gene3D" id="3.40.1350.10">
    <property type="match status" value="1"/>
</dbReference>
<reference evidence="5" key="1">
    <citation type="submission" date="2020-05" db="EMBL/GenBank/DDBJ databases">
        <authorList>
            <person name="Chiriac C."/>
            <person name="Salcher M."/>
            <person name="Ghai R."/>
            <person name="Kavagutti S V."/>
        </authorList>
    </citation>
    <scope>NUCLEOTIDE SEQUENCE</scope>
</reference>
<name>A0A6J5RNY5_9CAUD</name>
<sequence>MGKPEGRIEKALVARIKAIGGEIRKSVWVGKRGCPDRFVMLPTRHRVHVVTVAEGLGRWVRNPWVECKAPGEPLEDHQEREHKKMRDRGELVLVIDTLALIDRYFPLVVP</sequence>
<dbReference type="GO" id="GO:0003676">
    <property type="term" value="F:nucleic acid binding"/>
    <property type="evidence" value="ECO:0007669"/>
    <property type="project" value="InterPro"/>
</dbReference>
<evidence type="ECO:0000256" key="1">
    <source>
        <dbReference type="ARBA" id="ARBA00001946"/>
    </source>
</evidence>
<accession>A0A6J5RNY5</accession>
<dbReference type="InterPro" id="IPR011856">
    <property type="entry name" value="tRNA_endonuc-like_dom_sf"/>
</dbReference>
<dbReference type="GO" id="GO:0016788">
    <property type="term" value="F:hydrolase activity, acting on ester bonds"/>
    <property type="evidence" value="ECO:0007669"/>
    <property type="project" value="InterPro"/>
</dbReference>
<evidence type="ECO:0000256" key="2">
    <source>
        <dbReference type="ARBA" id="ARBA00022722"/>
    </source>
</evidence>
<keyword evidence="3" id="KW-0378">Hydrolase</keyword>
<gene>
    <name evidence="5" type="ORF">UFOVP1324_46</name>
</gene>
<dbReference type="EMBL" id="LR797273">
    <property type="protein sequence ID" value="CAB4198819.1"/>
    <property type="molecule type" value="Genomic_DNA"/>
</dbReference>
<organism evidence="5">
    <name type="scientific">uncultured Caudovirales phage</name>
    <dbReference type="NCBI Taxonomy" id="2100421"/>
    <lineage>
        <taxon>Viruses</taxon>
        <taxon>Duplodnaviria</taxon>
        <taxon>Heunggongvirae</taxon>
        <taxon>Uroviricota</taxon>
        <taxon>Caudoviricetes</taxon>
        <taxon>Peduoviridae</taxon>
        <taxon>Maltschvirus</taxon>
        <taxon>Maltschvirus maltsch</taxon>
    </lineage>
</organism>
<keyword evidence="2" id="KW-0540">Nuclease</keyword>
<comment type="cofactor">
    <cofactor evidence="1">
        <name>Mg(2+)</name>
        <dbReference type="ChEBI" id="CHEBI:18420"/>
    </cofactor>
</comment>
<dbReference type="GO" id="GO:0004518">
    <property type="term" value="F:nuclease activity"/>
    <property type="evidence" value="ECO:0007669"/>
    <property type="project" value="UniProtKB-KW"/>
</dbReference>
<dbReference type="SMART" id="SM00990">
    <property type="entry name" value="VRR_NUC"/>
    <property type="match status" value="1"/>
</dbReference>
<evidence type="ECO:0000313" key="5">
    <source>
        <dbReference type="EMBL" id="CAB4198819.1"/>
    </source>
</evidence>
<evidence type="ECO:0000256" key="3">
    <source>
        <dbReference type="ARBA" id="ARBA00022801"/>
    </source>
</evidence>
<feature type="domain" description="VRR-NUC" evidence="4">
    <location>
        <begin position="3"/>
        <end position="99"/>
    </location>
</feature>